<evidence type="ECO:0000256" key="3">
    <source>
        <dbReference type="ARBA" id="ARBA00022475"/>
    </source>
</evidence>
<dbReference type="PANTHER" id="PTHR23517">
    <property type="entry name" value="RESISTANCE PROTEIN MDTM, PUTATIVE-RELATED-RELATED"/>
    <property type="match status" value="1"/>
</dbReference>
<dbReference type="EMBL" id="JAVREV010000004">
    <property type="protein sequence ID" value="MDT0442949.1"/>
    <property type="molecule type" value="Genomic_DNA"/>
</dbReference>
<feature type="transmembrane region" description="Helical" evidence="8">
    <location>
        <begin position="190"/>
        <end position="210"/>
    </location>
</feature>
<dbReference type="InterPro" id="IPR050171">
    <property type="entry name" value="MFS_Transporters"/>
</dbReference>
<evidence type="ECO:0000256" key="4">
    <source>
        <dbReference type="ARBA" id="ARBA00022692"/>
    </source>
</evidence>
<keyword evidence="2" id="KW-0813">Transport</keyword>
<keyword evidence="6 8" id="KW-0472">Membrane</keyword>
<dbReference type="Gene3D" id="1.20.1250.20">
    <property type="entry name" value="MFS general substrate transporter like domains"/>
    <property type="match status" value="1"/>
</dbReference>
<gene>
    <name evidence="9" type="ORF">RM779_10115</name>
</gene>
<keyword evidence="10" id="KW-1185">Reference proteome</keyword>
<dbReference type="InterPro" id="IPR011701">
    <property type="entry name" value="MFS"/>
</dbReference>
<dbReference type="SUPFAM" id="SSF103473">
    <property type="entry name" value="MFS general substrate transporter"/>
    <property type="match status" value="1"/>
</dbReference>
<keyword evidence="4 8" id="KW-0812">Transmembrane</keyword>
<evidence type="ECO:0000256" key="7">
    <source>
        <dbReference type="SAM" id="MobiDB-lite"/>
    </source>
</evidence>
<dbReference type="RefSeq" id="WP_311617320.1">
    <property type="nucleotide sequence ID" value="NZ_JAVREV010000004.1"/>
</dbReference>
<dbReference type="InterPro" id="IPR036259">
    <property type="entry name" value="MFS_trans_sf"/>
</dbReference>
<proteinExistence type="predicted"/>
<comment type="subcellular location">
    <subcellularLocation>
        <location evidence="1">Cell membrane</location>
        <topology evidence="1">Multi-pass membrane protein</topology>
    </subcellularLocation>
</comment>
<evidence type="ECO:0000256" key="5">
    <source>
        <dbReference type="ARBA" id="ARBA00022989"/>
    </source>
</evidence>
<name>A0ABU2S547_9ACTN</name>
<dbReference type="PANTHER" id="PTHR23517:SF2">
    <property type="entry name" value="MULTIDRUG RESISTANCE PROTEIN MDTH"/>
    <property type="match status" value="1"/>
</dbReference>
<protein>
    <recommendedName>
        <fullName evidence="11">MFS transporter</fullName>
    </recommendedName>
</protein>
<evidence type="ECO:0000313" key="9">
    <source>
        <dbReference type="EMBL" id="MDT0442949.1"/>
    </source>
</evidence>
<evidence type="ECO:0000256" key="1">
    <source>
        <dbReference type="ARBA" id="ARBA00004651"/>
    </source>
</evidence>
<evidence type="ECO:0008006" key="11">
    <source>
        <dbReference type="Google" id="ProtNLM"/>
    </source>
</evidence>
<feature type="transmembrane region" description="Helical" evidence="8">
    <location>
        <begin position="124"/>
        <end position="142"/>
    </location>
</feature>
<sequence>MIALKVPPTPHAAPPAQGRSGHRALLWDRPYLALIGTCSIFALCSTFLALSLPVYVVQGLSGPDWAPGPLLALNTLLLATCTGAVARFVGRRRTRPRIMAWAGGLWALWCATAAGAVLMPSEVLVPYLAVVVVCYSLAEMTYGPASNALAAQAAPAGSRGTYLAAFQYSFACSSIVGPSLFGLLFSQDRLLPWLAVGLLAALGTVLMLRLEHRLPQERRTPEHKSGPQDAEAESAG</sequence>
<feature type="transmembrane region" description="Helical" evidence="8">
    <location>
        <begin position="162"/>
        <end position="184"/>
    </location>
</feature>
<evidence type="ECO:0000313" key="10">
    <source>
        <dbReference type="Proteomes" id="UP001183615"/>
    </source>
</evidence>
<evidence type="ECO:0000256" key="6">
    <source>
        <dbReference type="ARBA" id="ARBA00023136"/>
    </source>
</evidence>
<reference evidence="10" key="1">
    <citation type="submission" date="2023-07" db="EMBL/GenBank/DDBJ databases">
        <title>30 novel species of actinomycetes from the DSMZ collection.</title>
        <authorList>
            <person name="Nouioui I."/>
        </authorList>
    </citation>
    <scope>NUCLEOTIDE SEQUENCE [LARGE SCALE GENOMIC DNA]</scope>
    <source>
        <strain evidence="10">DSM 41886</strain>
    </source>
</reference>
<dbReference type="Proteomes" id="UP001183615">
    <property type="component" value="Unassembled WGS sequence"/>
</dbReference>
<feature type="transmembrane region" description="Helical" evidence="8">
    <location>
        <begin position="68"/>
        <end position="86"/>
    </location>
</feature>
<feature type="transmembrane region" description="Helical" evidence="8">
    <location>
        <begin position="31"/>
        <end position="56"/>
    </location>
</feature>
<comment type="caution">
    <text evidence="9">The sequence shown here is derived from an EMBL/GenBank/DDBJ whole genome shotgun (WGS) entry which is preliminary data.</text>
</comment>
<feature type="compositionally biased region" description="Basic and acidic residues" evidence="7">
    <location>
        <begin position="217"/>
        <end position="226"/>
    </location>
</feature>
<keyword evidence="3" id="KW-1003">Cell membrane</keyword>
<evidence type="ECO:0000256" key="8">
    <source>
        <dbReference type="SAM" id="Phobius"/>
    </source>
</evidence>
<dbReference type="Pfam" id="PF07690">
    <property type="entry name" value="MFS_1"/>
    <property type="match status" value="1"/>
</dbReference>
<organism evidence="9 10">
    <name type="scientific">Streptomyces johnsoniae</name>
    <dbReference type="NCBI Taxonomy" id="3075532"/>
    <lineage>
        <taxon>Bacteria</taxon>
        <taxon>Bacillati</taxon>
        <taxon>Actinomycetota</taxon>
        <taxon>Actinomycetes</taxon>
        <taxon>Kitasatosporales</taxon>
        <taxon>Streptomycetaceae</taxon>
        <taxon>Streptomyces</taxon>
    </lineage>
</organism>
<keyword evidence="5 8" id="KW-1133">Transmembrane helix</keyword>
<feature type="region of interest" description="Disordered" evidence="7">
    <location>
        <begin position="1"/>
        <end position="20"/>
    </location>
</feature>
<feature type="transmembrane region" description="Helical" evidence="8">
    <location>
        <begin position="98"/>
        <end position="118"/>
    </location>
</feature>
<accession>A0ABU2S547</accession>
<feature type="region of interest" description="Disordered" evidence="7">
    <location>
        <begin position="217"/>
        <end position="236"/>
    </location>
</feature>
<evidence type="ECO:0000256" key="2">
    <source>
        <dbReference type="ARBA" id="ARBA00022448"/>
    </source>
</evidence>